<dbReference type="Proteomes" id="UP000031668">
    <property type="component" value="Unassembled WGS sequence"/>
</dbReference>
<dbReference type="AlphaFoldDB" id="A0A0C2N2A5"/>
<gene>
    <name evidence="1" type="ORF">RF11_02364</name>
</gene>
<keyword evidence="2" id="KW-1185">Reference proteome</keyword>
<protein>
    <submittedName>
        <fullName evidence="1">Uncharacterized protein</fullName>
    </submittedName>
</protein>
<proteinExistence type="predicted"/>
<comment type="caution">
    <text evidence="1">The sequence shown here is derived from an EMBL/GenBank/DDBJ whole genome shotgun (WGS) entry which is preliminary data.</text>
</comment>
<accession>A0A0C2N2A5</accession>
<sequence>MLPIFLKGESLEFYIIKFEGKKFSYEEMKKSMSAQFKGSAHLVNLELSSITKLTGESFLAFSMRVKNTVSIAYPDLGSEARKAIAFDKFKDGLTPELRIQILKDENIECIEGALESCVLLETVGKGV</sequence>
<organism evidence="1 2">
    <name type="scientific">Thelohanellus kitauei</name>
    <name type="common">Myxosporean</name>
    <dbReference type="NCBI Taxonomy" id="669202"/>
    <lineage>
        <taxon>Eukaryota</taxon>
        <taxon>Metazoa</taxon>
        <taxon>Cnidaria</taxon>
        <taxon>Myxozoa</taxon>
        <taxon>Myxosporea</taxon>
        <taxon>Bivalvulida</taxon>
        <taxon>Platysporina</taxon>
        <taxon>Myxobolidae</taxon>
        <taxon>Thelohanellus</taxon>
    </lineage>
</organism>
<evidence type="ECO:0000313" key="1">
    <source>
        <dbReference type="EMBL" id="KII70505.1"/>
    </source>
</evidence>
<evidence type="ECO:0000313" key="2">
    <source>
        <dbReference type="Proteomes" id="UP000031668"/>
    </source>
</evidence>
<name>A0A0C2N2A5_THEKT</name>
<dbReference type="EMBL" id="JWZT01002048">
    <property type="protein sequence ID" value="KII70505.1"/>
    <property type="molecule type" value="Genomic_DNA"/>
</dbReference>
<reference evidence="1 2" key="1">
    <citation type="journal article" date="2014" name="Genome Biol. Evol.">
        <title>The genome of the myxosporean Thelohanellus kitauei shows adaptations to nutrient acquisition within its fish host.</title>
        <authorList>
            <person name="Yang Y."/>
            <person name="Xiong J."/>
            <person name="Zhou Z."/>
            <person name="Huo F."/>
            <person name="Miao W."/>
            <person name="Ran C."/>
            <person name="Liu Y."/>
            <person name="Zhang J."/>
            <person name="Feng J."/>
            <person name="Wang M."/>
            <person name="Wang M."/>
            <person name="Wang L."/>
            <person name="Yao B."/>
        </authorList>
    </citation>
    <scope>NUCLEOTIDE SEQUENCE [LARGE SCALE GENOMIC DNA]</scope>
    <source>
        <strain evidence="1">Wuqing</strain>
    </source>
</reference>